<dbReference type="InterPro" id="IPR036277">
    <property type="entry name" value="SMC_hinge_sf"/>
</dbReference>
<gene>
    <name evidence="3" type="primary">LOC100212735</name>
</gene>
<dbReference type="GeneID" id="100212735"/>
<dbReference type="InterPro" id="IPR036890">
    <property type="entry name" value="HATPase_C_sf"/>
</dbReference>
<protein>
    <submittedName>
        <fullName evidence="3">Structural maintenance of chromosomes flexible hinge domain-containing protein 1 isoform X4</fullName>
    </submittedName>
</protein>
<dbReference type="SUPFAM" id="SSF75553">
    <property type="entry name" value="Smc hinge domain"/>
    <property type="match status" value="1"/>
</dbReference>
<reference evidence="3" key="1">
    <citation type="submission" date="2025-08" db="UniProtKB">
        <authorList>
            <consortium name="RefSeq"/>
        </authorList>
    </citation>
    <scope>IDENTIFICATION</scope>
</reference>
<dbReference type="Pfam" id="PF22899">
    <property type="entry name" value="SMCHD1_S5"/>
    <property type="match status" value="1"/>
</dbReference>
<dbReference type="PANTHER" id="PTHR22640:SF2">
    <property type="entry name" value="STRUCTURAL MAINTENANCE OF CHROMOSOMES FLEXIBLE HINGE DOMAIN-CONTAINING PROTEIN 1"/>
    <property type="match status" value="1"/>
</dbReference>
<keyword evidence="2" id="KW-1185">Reference proteome</keyword>
<name>A0ABM4CEP1_HYDVU</name>
<dbReference type="SUPFAM" id="SSF55874">
    <property type="entry name" value="ATPase domain of HSP90 chaperone/DNA topoisomerase II/histidine kinase"/>
    <property type="match status" value="1"/>
</dbReference>
<accession>A0ABM4CEP1</accession>
<evidence type="ECO:0000313" key="2">
    <source>
        <dbReference type="Proteomes" id="UP001652625"/>
    </source>
</evidence>
<dbReference type="InterPro" id="IPR038892">
    <property type="entry name" value="SMCHD1"/>
</dbReference>
<sequence>MEKNKKYINNENSINNKVSSSCNNVSLSESFNTSFQKDVTLPPYHKILLTFKSTDQLLRVPLEQSYDDFLINVEEVYPDLDKPFTLVNADFITFNEEKFNEVMTSGAPETWLLILSDKEKDFKLERPRFELLKYDVHPNALTQSGNYHFSSPYQAICEFIDNGIQATNDNPIARDITIYIFSTQKIICILDNGKGMYAEEIKAFLSYFLTQKDRGIDYEEPLSYGFLDGNISKFGVGATQAGFYLGNTIKVVTKTKDSKFINEISISKDVLHERAKYNQPVFVDEKCIRAPGDTSTLDLNELQCIKFLVDEEIKRNQFTMIVIKQLKTSHINYICKDNGFELSNNLSHVYHYYLHGICGKFKKLDFKQNYGLTELSRFHEPGKPNVNIVIGIDKGGGLKYSSLADVDTDLQSQYQMRLKSVFTFCLNLNIEGVSNTQIVQGCLMYFPNNFGEETLPSENSLPSPMFQCFWQGRLAPLSYVNSLEFCAKPEGRTRKQRDCLPDACFNRIRGLLFFNYHTPISNNKLKILLDTQRDLSFAMSEASSTKKLPKEFKKWLQQCHRLYDKEVIFDHPLPDSEQSKNDDIFYGQVKMITPDGESIYKSGDFVQIDWKPQLLGKIIYFVRKMKSSDVSTFIYSRLPEDVYGNQMEEKPLMRIAGLADKVILKSTFASERVSLPKYMKVFEASDPSKEVSKKMTCYAGVQMKEITNFWVVVYNSNHEPITDVHQRKISVKVELTERTELVNSQPIDKKYMFKPFYFDKVGTYVLTFSVLLNNNKLNPELSKSIEINVKASYAEILNLHESSPDEVPLGVNIISFLLSFHDVYENSTNLFKNNETSVKLSIKCEDLIISGVQDSYTPDSNGKLKVSGIAVLPNKKEINRNRDYEFWIDVQGIGDVMFPITLLTGPPEKCILKTIPKEYENFDSFPELEVKLLDKWNQPSVLQDKSHQLALECDAFSQPILFSTVVNSRAKFPSSTIKLLKMSSTVSKTVKIELVAINLTKKRPTIQSILKILTEFEIQIFPSKACQRIVVVHDNKPGNSENLQINAAAGSIVKNLKIIGFNQQEIQMTDEELLSQNPQVTTTWAEAESLHLPLLPDLYVPTITHLSMHSVHCCFSYNGFDVHMDAKVKLNVLPDIPTKWAFVPLTLNAFCGGKKELTNATKVVAYDKYHNLALNVNSVPIITVQHSRPELNVVYSGSLVRVMNEFIFTSSSILYGNVGKVILTVQDDEEKLIKDSIQIQLNCGPAAKISLKCESFQNKQNDEVPRISLLSHSFIQSSIHCQITDLYGNPTSIKTGVELVWEPKTAGVQLVKKTNISGEMVFRKNSIKCLAEKGNVQIKVFTPDMNAIEPRFIDVEILQSNLVTSIALVVEESIFTALSQFPTLKVFHKTSDNVPVAILKSNISINIISPTGKNIDSLAVYKSNLQSYVDDVLICVPDNAVCFEESGIWTIDCSYIESRPALVDIVGKKPLKSELLKINVYPGPAVRIASTLAEETVLFASYSDDLNARLLLPLHNSNDEICSPVSLFVLDNHGNRASLTATVSINVEPIDINQNSIVNTFVPELEQCCSSVQIIDGNAILPKISLSEKLVAKMGIYNLVFSCMNLEPLKIKLSYSTNEEAEKVTQEIIPLKAELNSYKNILKLKQKDFEKWEQKVQNSLSSVTTLFQSSNPSIHEIDNQILVIQNKNYDYEIQARQARLCRKDPLSPPPNVRQYIKGLVCELAFVSDPNLSKILSWYVQSKMRVALCETLEQQRKVYELGYPAYSESLIHGYYKNNLITSQENLIPIKITPPPNFLSPIRYAINLLEFKEGYSYLRSTLYWSLFSYTLVVNTLDDAQRYREHIIRQNNTSCHAILTLNGDLIASDGLMDPQRRCPKSIENLKYAFGELPATERKEYNDLQHERRRLEELRKLRFSMVVAEQDVQQSVKNLRDKEETLMPQIIKLEQKRENLKRLADDNLNLTPNKRKKEI</sequence>
<dbReference type="PANTHER" id="PTHR22640">
    <property type="entry name" value="STRUCTURAL MAINTENANCE OF CHROMOSOMES FLEXIBLE HINGE DOMAIN-CONTAINING PROTEIN 1"/>
    <property type="match status" value="1"/>
</dbReference>
<evidence type="ECO:0000313" key="3">
    <source>
        <dbReference type="RefSeq" id="XP_065660154.1"/>
    </source>
</evidence>
<feature type="domain" description="SMCHD1 ribosomal S5" evidence="1">
    <location>
        <begin position="409"/>
        <end position="561"/>
    </location>
</feature>
<dbReference type="Proteomes" id="UP001652625">
    <property type="component" value="Chromosome 08"/>
</dbReference>
<dbReference type="InterPro" id="IPR055109">
    <property type="entry name" value="SMCHD1_S5"/>
</dbReference>
<dbReference type="RefSeq" id="XP_065660154.1">
    <property type="nucleotide sequence ID" value="XM_065804082.1"/>
</dbReference>
<dbReference type="Gene3D" id="3.30.565.10">
    <property type="entry name" value="Histidine kinase-like ATPase, C-terminal domain"/>
    <property type="match status" value="1"/>
</dbReference>
<evidence type="ECO:0000259" key="1">
    <source>
        <dbReference type="Pfam" id="PF22899"/>
    </source>
</evidence>
<organism evidence="2 3">
    <name type="scientific">Hydra vulgaris</name>
    <name type="common">Hydra</name>
    <name type="synonym">Hydra attenuata</name>
    <dbReference type="NCBI Taxonomy" id="6087"/>
    <lineage>
        <taxon>Eukaryota</taxon>
        <taxon>Metazoa</taxon>
        <taxon>Cnidaria</taxon>
        <taxon>Hydrozoa</taxon>
        <taxon>Hydroidolina</taxon>
        <taxon>Anthoathecata</taxon>
        <taxon>Aplanulata</taxon>
        <taxon>Hydridae</taxon>
        <taxon>Hydra</taxon>
    </lineage>
</organism>
<dbReference type="Pfam" id="PF13589">
    <property type="entry name" value="HATPase_c_3"/>
    <property type="match status" value="1"/>
</dbReference>
<proteinExistence type="predicted"/>